<dbReference type="Pfam" id="PF01569">
    <property type="entry name" value="PAP2"/>
    <property type="match status" value="1"/>
</dbReference>
<evidence type="ECO:0000256" key="2">
    <source>
        <dbReference type="SAM" id="Phobius"/>
    </source>
</evidence>
<feature type="region of interest" description="Disordered" evidence="1">
    <location>
        <begin position="315"/>
        <end position="343"/>
    </location>
</feature>
<accession>A0A9D1MNA4</accession>
<dbReference type="Gene3D" id="1.20.144.10">
    <property type="entry name" value="Phosphatidic acid phosphatase type 2/haloperoxidase"/>
    <property type="match status" value="1"/>
</dbReference>
<feature type="transmembrane region" description="Helical" evidence="2">
    <location>
        <begin position="250"/>
        <end position="268"/>
    </location>
</feature>
<sequence length="343" mass="38270">MENVSLENRLDDAKFRRKLYIGLNIASFFGFAGLMAVAAFYDLQLSQAIGDMSNLFGTFFEVVGEAPSYLVLPFCAPIFFYNAKNFSDKRFRIFMRVFGLALSWLGYFMWIYAGTKPGRIDAVYGIPGLAMFAVFGGFVGGAFGLWVGSLIKPEIMTRLLKFAVFSLVFMVSALVVMQALKMLWGRMRFRDMLAADSFEGFTPWYVVNIGGTEEAYKSFPSGHTSSAANIFILAAACDVFPKLRSFKARAIINSFCTIFVAVVAISRIVNCAHFLSDVLVGGYGTYLIFVLVRFIFFRNGKYEYDLSRFAPKEKAEQAAEENAPAEEQEADGEKQISDGEEKA</sequence>
<evidence type="ECO:0000259" key="3">
    <source>
        <dbReference type="SMART" id="SM00014"/>
    </source>
</evidence>
<feature type="transmembrane region" description="Helical" evidence="2">
    <location>
        <begin position="21"/>
        <end position="43"/>
    </location>
</feature>
<evidence type="ECO:0000256" key="1">
    <source>
        <dbReference type="SAM" id="MobiDB-lite"/>
    </source>
</evidence>
<dbReference type="SMART" id="SM00014">
    <property type="entry name" value="acidPPc"/>
    <property type="match status" value="1"/>
</dbReference>
<keyword evidence="2" id="KW-0812">Transmembrane</keyword>
<feature type="transmembrane region" description="Helical" evidence="2">
    <location>
        <begin position="124"/>
        <end position="147"/>
    </location>
</feature>
<feature type="compositionally biased region" description="Basic and acidic residues" evidence="1">
    <location>
        <begin position="331"/>
        <end position="343"/>
    </location>
</feature>
<gene>
    <name evidence="4" type="ORF">IAB07_05775</name>
</gene>
<reference evidence="4" key="2">
    <citation type="journal article" date="2021" name="PeerJ">
        <title>Extensive microbial diversity within the chicken gut microbiome revealed by metagenomics and culture.</title>
        <authorList>
            <person name="Gilroy R."/>
            <person name="Ravi A."/>
            <person name="Getino M."/>
            <person name="Pursley I."/>
            <person name="Horton D.L."/>
            <person name="Alikhan N.F."/>
            <person name="Baker D."/>
            <person name="Gharbi K."/>
            <person name="Hall N."/>
            <person name="Watson M."/>
            <person name="Adriaenssens E.M."/>
            <person name="Foster-Nyarko E."/>
            <person name="Jarju S."/>
            <person name="Secka A."/>
            <person name="Antonio M."/>
            <person name="Oren A."/>
            <person name="Chaudhuri R.R."/>
            <person name="La Ragione R."/>
            <person name="Hildebrand F."/>
            <person name="Pallen M.J."/>
        </authorList>
    </citation>
    <scope>NUCLEOTIDE SEQUENCE</scope>
    <source>
        <strain evidence="4">9366</strain>
    </source>
</reference>
<feature type="transmembrane region" description="Helical" evidence="2">
    <location>
        <begin position="159"/>
        <end position="180"/>
    </location>
</feature>
<proteinExistence type="predicted"/>
<dbReference type="InterPro" id="IPR000326">
    <property type="entry name" value="PAP2/HPO"/>
</dbReference>
<evidence type="ECO:0000313" key="5">
    <source>
        <dbReference type="Proteomes" id="UP000824145"/>
    </source>
</evidence>
<feature type="transmembrane region" description="Helical" evidence="2">
    <location>
        <begin position="93"/>
        <end position="112"/>
    </location>
</feature>
<feature type="transmembrane region" description="Helical" evidence="2">
    <location>
        <begin position="55"/>
        <end position="81"/>
    </location>
</feature>
<dbReference type="Proteomes" id="UP000824145">
    <property type="component" value="Unassembled WGS sequence"/>
</dbReference>
<feature type="domain" description="Phosphatidic acid phosphatase type 2/haloperoxidase" evidence="3">
    <location>
        <begin position="160"/>
        <end position="293"/>
    </location>
</feature>
<comment type="caution">
    <text evidence="4">The sequence shown here is derived from an EMBL/GenBank/DDBJ whole genome shotgun (WGS) entry which is preliminary data.</text>
</comment>
<dbReference type="SUPFAM" id="SSF48317">
    <property type="entry name" value="Acid phosphatase/Vanadium-dependent haloperoxidase"/>
    <property type="match status" value="1"/>
</dbReference>
<keyword evidence="2" id="KW-0472">Membrane</keyword>
<organism evidence="4 5">
    <name type="scientific">Candidatus Caccalectryoclostridium excrementigallinarum</name>
    <dbReference type="NCBI Taxonomy" id="2840710"/>
    <lineage>
        <taxon>Bacteria</taxon>
        <taxon>Bacillati</taxon>
        <taxon>Bacillota</taxon>
        <taxon>Clostridia</taxon>
        <taxon>Christensenellales</taxon>
        <taxon>Christensenellaceae</taxon>
        <taxon>Christensenellaceae incertae sedis</taxon>
        <taxon>Candidatus Caccalectryoclostridium</taxon>
    </lineage>
</organism>
<dbReference type="AlphaFoldDB" id="A0A9D1MNA4"/>
<feature type="transmembrane region" description="Helical" evidence="2">
    <location>
        <begin position="274"/>
        <end position="296"/>
    </location>
</feature>
<name>A0A9D1MNA4_9FIRM</name>
<evidence type="ECO:0000313" key="4">
    <source>
        <dbReference type="EMBL" id="HIU63256.1"/>
    </source>
</evidence>
<dbReference type="InterPro" id="IPR036938">
    <property type="entry name" value="PAP2/HPO_sf"/>
</dbReference>
<reference evidence="4" key="1">
    <citation type="submission" date="2020-10" db="EMBL/GenBank/DDBJ databases">
        <authorList>
            <person name="Gilroy R."/>
        </authorList>
    </citation>
    <scope>NUCLEOTIDE SEQUENCE</scope>
    <source>
        <strain evidence="4">9366</strain>
    </source>
</reference>
<dbReference type="EMBL" id="DVNJ01000031">
    <property type="protein sequence ID" value="HIU63256.1"/>
    <property type="molecule type" value="Genomic_DNA"/>
</dbReference>
<protein>
    <submittedName>
        <fullName evidence="4">Phosphatase PAP2 family protein</fullName>
    </submittedName>
</protein>
<keyword evidence="2" id="KW-1133">Transmembrane helix</keyword>